<evidence type="ECO:0000256" key="3">
    <source>
        <dbReference type="ARBA" id="ARBA00023125"/>
    </source>
</evidence>
<comment type="similarity">
    <text evidence="1">Belongs to the LysR transcriptional regulatory family.</text>
</comment>
<keyword evidence="7" id="KW-1185">Reference proteome</keyword>
<keyword evidence="4" id="KW-0804">Transcription</keyword>
<feature type="domain" description="HTH lysR-type" evidence="5">
    <location>
        <begin position="1"/>
        <end position="58"/>
    </location>
</feature>
<comment type="caution">
    <text evidence="6">The sequence shown here is derived from an EMBL/GenBank/DDBJ whole genome shotgun (WGS) entry which is preliminary data.</text>
</comment>
<dbReference type="AlphaFoldDB" id="A0A850PGM0"/>
<dbReference type="Pfam" id="PF03466">
    <property type="entry name" value="LysR_substrate"/>
    <property type="match status" value="1"/>
</dbReference>
<dbReference type="RefSeq" id="WP_176613953.1">
    <property type="nucleotide sequence ID" value="NZ_JABXXR010000085.1"/>
</dbReference>
<dbReference type="GO" id="GO:0032993">
    <property type="term" value="C:protein-DNA complex"/>
    <property type="evidence" value="ECO:0007669"/>
    <property type="project" value="TreeGrafter"/>
</dbReference>
<dbReference type="Proteomes" id="UP000585665">
    <property type="component" value="Unassembled WGS sequence"/>
</dbReference>
<dbReference type="GO" id="GO:0003677">
    <property type="term" value="F:DNA binding"/>
    <property type="evidence" value="ECO:0007669"/>
    <property type="project" value="UniProtKB-KW"/>
</dbReference>
<dbReference type="GO" id="GO:0003700">
    <property type="term" value="F:DNA-binding transcription factor activity"/>
    <property type="evidence" value="ECO:0007669"/>
    <property type="project" value="InterPro"/>
</dbReference>
<evidence type="ECO:0000256" key="2">
    <source>
        <dbReference type="ARBA" id="ARBA00023015"/>
    </source>
</evidence>
<dbReference type="EMBL" id="JABXXR010000085">
    <property type="protein sequence ID" value="NVN41032.1"/>
    <property type="molecule type" value="Genomic_DNA"/>
</dbReference>
<name>A0A850PGM0_9PROT</name>
<dbReference type="Gene3D" id="1.10.10.10">
    <property type="entry name" value="Winged helix-like DNA-binding domain superfamily/Winged helix DNA-binding domain"/>
    <property type="match status" value="1"/>
</dbReference>
<evidence type="ECO:0000256" key="4">
    <source>
        <dbReference type="ARBA" id="ARBA00023163"/>
    </source>
</evidence>
<dbReference type="FunFam" id="1.10.10.10:FF:000001">
    <property type="entry name" value="LysR family transcriptional regulator"/>
    <property type="match status" value="1"/>
</dbReference>
<dbReference type="InterPro" id="IPR037410">
    <property type="entry name" value="BudR_PBP2"/>
</dbReference>
<organism evidence="6 7">
    <name type="scientific">Ameyamaea chiangmaiensis</name>
    <dbReference type="NCBI Taxonomy" id="442969"/>
    <lineage>
        <taxon>Bacteria</taxon>
        <taxon>Pseudomonadati</taxon>
        <taxon>Pseudomonadota</taxon>
        <taxon>Alphaproteobacteria</taxon>
        <taxon>Acetobacterales</taxon>
        <taxon>Acetobacteraceae</taxon>
        <taxon>Ameyamaea</taxon>
    </lineage>
</organism>
<dbReference type="CDD" id="cd08451">
    <property type="entry name" value="PBP2_BudR"/>
    <property type="match status" value="1"/>
</dbReference>
<sequence length="297" mass="32572">MDLRHLRYFVAVAEELNFTRAAVRVGIGQPPLSQQIRDLERDLGVALFVRRPQGVVLTEAGTAFLPEARLVLEGAERARERARLAQQGHTGHLSLGLTSSAAFNTAVSHTVRRFRQAWPNVTLRLMERNSVYLLERMYEGELDAAFYRPGLSDPEGLRLLRLRDEPMRVILPISHPLAAQRTLHLSALAEESFVMFPRDTGLSLFDNILTACRAAGFEPRVAQEAPQISSVVNLVAAELGVSIVPVSISSIRVDGVVYRRLAAPAPMATLGLAAPLNAALRGRSVLVDNLFGLLDGQ</sequence>
<dbReference type="Gene3D" id="3.40.190.10">
    <property type="entry name" value="Periplasmic binding protein-like II"/>
    <property type="match status" value="2"/>
</dbReference>
<dbReference type="PRINTS" id="PR00039">
    <property type="entry name" value="HTHLYSR"/>
</dbReference>
<protein>
    <submittedName>
        <fullName evidence="6">LysR family transcriptional regulator</fullName>
    </submittedName>
</protein>
<keyword evidence="3" id="KW-0238">DNA-binding</keyword>
<accession>A0A850PGM0</accession>
<keyword evidence="2" id="KW-0805">Transcription regulation</keyword>
<dbReference type="Pfam" id="PF00126">
    <property type="entry name" value="HTH_1"/>
    <property type="match status" value="1"/>
</dbReference>
<evidence type="ECO:0000313" key="7">
    <source>
        <dbReference type="Proteomes" id="UP000585665"/>
    </source>
</evidence>
<reference evidence="6 7" key="1">
    <citation type="submission" date="2020-06" db="EMBL/GenBank/DDBJ databases">
        <title>Description of novel acetic acid bacteria.</title>
        <authorList>
            <person name="Sombolestani A."/>
        </authorList>
    </citation>
    <scope>NUCLEOTIDE SEQUENCE [LARGE SCALE GENOMIC DNA]</scope>
    <source>
        <strain evidence="6 7">LMG 27010</strain>
    </source>
</reference>
<dbReference type="PROSITE" id="PS50931">
    <property type="entry name" value="HTH_LYSR"/>
    <property type="match status" value="1"/>
</dbReference>
<dbReference type="SUPFAM" id="SSF46785">
    <property type="entry name" value="Winged helix' DNA-binding domain"/>
    <property type="match status" value="1"/>
</dbReference>
<evidence type="ECO:0000256" key="1">
    <source>
        <dbReference type="ARBA" id="ARBA00009437"/>
    </source>
</evidence>
<dbReference type="InterPro" id="IPR005119">
    <property type="entry name" value="LysR_subst-bd"/>
</dbReference>
<dbReference type="PANTHER" id="PTHR30346">
    <property type="entry name" value="TRANSCRIPTIONAL DUAL REGULATOR HCAR-RELATED"/>
    <property type="match status" value="1"/>
</dbReference>
<proteinExistence type="inferred from homology"/>
<dbReference type="InterPro" id="IPR036390">
    <property type="entry name" value="WH_DNA-bd_sf"/>
</dbReference>
<gene>
    <name evidence="6" type="ORF">HUK82_10750</name>
</gene>
<evidence type="ECO:0000259" key="5">
    <source>
        <dbReference type="PROSITE" id="PS50931"/>
    </source>
</evidence>
<dbReference type="InterPro" id="IPR036388">
    <property type="entry name" value="WH-like_DNA-bd_sf"/>
</dbReference>
<dbReference type="PANTHER" id="PTHR30346:SF30">
    <property type="entry name" value="SMALL NEUTRAL PROTEASE REGULATORY PROTEIN"/>
    <property type="match status" value="1"/>
</dbReference>
<dbReference type="InterPro" id="IPR000847">
    <property type="entry name" value="LysR_HTH_N"/>
</dbReference>
<evidence type="ECO:0000313" key="6">
    <source>
        <dbReference type="EMBL" id="NVN41032.1"/>
    </source>
</evidence>
<dbReference type="SUPFAM" id="SSF53850">
    <property type="entry name" value="Periplasmic binding protein-like II"/>
    <property type="match status" value="1"/>
</dbReference>